<dbReference type="NCBIfam" id="TIGR01200">
    <property type="entry name" value="GLPGLI"/>
    <property type="match status" value="1"/>
</dbReference>
<evidence type="ECO:0000313" key="2">
    <source>
        <dbReference type="Proteomes" id="UP000610746"/>
    </source>
</evidence>
<protein>
    <submittedName>
        <fullName evidence="1">GLPGLI family protein</fullName>
    </submittedName>
</protein>
<keyword evidence="2" id="KW-1185">Reference proteome</keyword>
<dbReference type="InterPro" id="IPR005901">
    <property type="entry name" value="GLPGLI"/>
</dbReference>
<reference evidence="1" key="1">
    <citation type="submission" date="2020-05" db="EMBL/GenBank/DDBJ databases">
        <title>Genomic Encyclopedia of Type Strains, Phase IV (KMG-V): Genome sequencing to study the core and pangenomes of soil and plant-associated prokaryotes.</title>
        <authorList>
            <person name="Whitman W."/>
        </authorList>
    </citation>
    <scope>NUCLEOTIDE SEQUENCE</scope>
    <source>
        <strain evidence="1">16F</strain>
    </source>
</reference>
<organism evidence="1 2">
    <name type="scientific">Frigoriflavimonas asaccharolytica</name>
    <dbReference type="NCBI Taxonomy" id="2735899"/>
    <lineage>
        <taxon>Bacteria</taxon>
        <taxon>Pseudomonadati</taxon>
        <taxon>Bacteroidota</taxon>
        <taxon>Flavobacteriia</taxon>
        <taxon>Flavobacteriales</taxon>
        <taxon>Weeksellaceae</taxon>
        <taxon>Frigoriflavimonas</taxon>
    </lineage>
</organism>
<sequence>MKKSTSTIFLVLSFLLLGISLFAQNQRFIYEYTFVQDSLNKSEIGTEQMFLDITKDGSKFYSRDVFLQDSIMMADFEKQIKATGAMNVISKPQSNKANFKNKIFKEYPNYNIFLETRLGRDLFKVADNRPIVWEVLAEKEKIGEFDAQKATTEMFGRKWTAWFTTKLPFQDGPYKFHGLPGLIVKMEDASKTHVFELKGISKFNNVSAEPSEFNRTSKAVEINEQQYKKLFKEDRSDPAKSMKQMFSSGMMTGMKDANGSSISTGTMIKNIEKMAAERNAKNNNLIELDLLKK</sequence>
<accession>A0A8J8G7T8</accession>
<name>A0A8J8G7T8_9FLAO</name>
<dbReference type="Pfam" id="PF09697">
    <property type="entry name" value="Porph_ging"/>
    <property type="match status" value="1"/>
</dbReference>
<proteinExistence type="predicted"/>
<dbReference type="RefSeq" id="WP_173779485.1">
    <property type="nucleotide sequence ID" value="NZ_JABSNO010000013.1"/>
</dbReference>
<evidence type="ECO:0000313" key="1">
    <source>
        <dbReference type="EMBL" id="NRS92904.1"/>
    </source>
</evidence>
<gene>
    <name evidence="1" type="ORF">HNQ03_001985</name>
</gene>
<comment type="caution">
    <text evidence="1">The sequence shown here is derived from an EMBL/GenBank/DDBJ whole genome shotgun (WGS) entry which is preliminary data.</text>
</comment>
<dbReference type="Proteomes" id="UP000610746">
    <property type="component" value="Unassembled WGS sequence"/>
</dbReference>
<dbReference type="AlphaFoldDB" id="A0A8J8G7T8"/>
<dbReference type="EMBL" id="JABSNO010000013">
    <property type="protein sequence ID" value="NRS92904.1"/>
    <property type="molecule type" value="Genomic_DNA"/>
</dbReference>